<dbReference type="EMBL" id="CAXKWB010008437">
    <property type="protein sequence ID" value="CAL4091061.1"/>
    <property type="molecule type" value="Genomic_DNA"/>
</dbReference>
<organism evidence="2 3">
    <name type="scientific">Meganyctiphanes norvegica</name>
    <name type="common">Northern krill</name>
    <name type="synonym">Thysanopoda norvegica</name>
    <dbReference type="NCBI Taxonomy" id="48144"/>
    <lineage>
        <taxon>Eukaryota</taxon>
        <taxon>Metazoa</taxon>
        <taxon>Ecdysozoa</taxon>
        <taxon>Arthropoda</taxon>
        <taxon>Crustacea</taxon>
        <taxon>Multicrustacea</taxon>
        <taxon>Malacostraca</taxon>
        <taxon>Eumalacostraca</taxon>
        <taxon>Eucarida</taxon>
        <taxon>Euphausiacea</taxon>
        <taxon>Euphausiidae</taxon>
        <taxon>Meganyctiphanes</taxon>
    </lineage>
</organism>
<dbReference type="Proteomes" id="UP001497623">
    <property type="component" value="Unassembled WGS sequence"/>
</dbReference>
<keyword evidence="3" id="KW-1185">Reference proteome</keyword>
<sequence length="448" mass="49494">KMYAGNESNKDTLHVSPHIAAHRSSPPGPLSAHIPTYRVGTQSVLNLKSMDMQSSQGVVYSSSNLPSHLSKNGPQDLSAHSSTHVPEKGTVTSVSTHYQKNLPHIHTVVSQGMSSTQLLPAHITDRTSYYRMPDSVVGIQAPSAILVSTNAESYLPDSQSSQTSVIGHNGTNPNLGISSTTGLPAPLPAHSSSSTSPSYGNAMQINSGTIFRIEKNSQRLENLTTMTSHTPPPQQIHQQQHQQQLQLQQQQPQQQQQQQQQHQQPQQQQQHQQAQSHQHQEQQEQQHQQQHQPQHPHQLRIQHEHQSHQQQQVLQQQSEHQQQQPQPQQQQQHQQQQPQQQQQLSSFTTPQRTDLVQQALRAVVSNPNQTGNDNKEVIEYNYSAGDIAELLMMNIQVSASLQASIKQTGTTTSIVTPVTGVVTPVTSVVTPVTGVTTGPLSDINNESQ</sequence>
<feature type="compositionally biased region" description="Low complexity" evidence="1">
    <location>
        <begin position="308"/>
        <end position="344"/>
    </location>
</feature>
<evidence type="ECO:0000313" key="2">
    <source>
        <dbReference type="EMBL" id="CAL4091061.1"/>
    </source>
</evidence>
<comment type="caution">
    <text evidence="2">The sequence shown here is derived from an EMBL/GenBank/DDBJ whole genome shotgun (WGS) entry which is preliminary data.</text>
</comment>
<evidence type="ECO:0000313" key="3">
    <source>
        <dbReference type="Proteomes" id="UP001497623"/>
    </source>
</evidence>
<name>A0AAV2QLL3_MEGNR</name>
<feature type="region of interest" description="Disordered" evidence="1">
    <location>
        <begin position="224"/>
        <end position="348"/>
    </location>
</feature>
<evidence type="ECO:0000256" key="1">
    <source>
        <dbReference type="SAM" id="MobiDB-lite"/>
    </source>
</evidence>
<protein>
    <submittedName>
        <fullName evidence="2">Uncharacterized protein</fullName>
    </submittedName>
</protein>
<feature type="region of interest" description="Disordered" evidence="1">
    <location>
        <begin position="60"/>
        <end position="86"/>
    </location>
</feature>
<reference evidence="2 3" key="1">
    <citation type="submission" date="2024-05" db="EMBL/GenBank/DDBJ databases">
        <authorList>
            <person name="Wallberg A."/>
        </authorList>
    </citation>
    <scope>NUCLEOTIDE SEQUENCE [LARGE SCALE GENOMIC DNA]</scope>
</reference>
<proteinExistence type="predicted"/>
<feature type="compositionally biased region" description="Polar residues" evidence="1">
    <location>
        <begin position="155"/>
        <end position="182"/>
    </location>
</feature>
<gene>
    <name evidence="2" type="ORF">MNOR_LOCUS14232</name>
</gene>
<dbReference type="AlphaFoldDB" id="A0AAV2QLL3"/>
<feature type="non-terminal residue" evidence="2">
    <location>
        <position position="448"/>
    </location>
</feature>
<feature type="compositionally biased region" description="Low complexity" evidence="1">
    <location>
        <begin position="235"/>
        <end position="277"/>
    </location>
</feature>
<feature type="non-terminal residue" evidence="2">
    <location>
        <position position="1"/>
    </location>
</feature>
<feature type="compositionally biased region" description="Low complexity" evidence="1">
    <location>
        <begin position="285"/>
        <end position="296"/>
    </location>
</feature>
<accession>A0AAV2QLL3</accession>
<feature type="region of interest" description="Disordered" evidence="1">
    <location>
        <begin position="155"/>
        <end position="203"/>
    </location>
</feature>
<feature type="compositionally biased region" description="Low complexity" evidence="1">
    <location>
        <begin position="188"/>
        <end position="198"/>
    </location>
</feature>